<gene>
    <name evidence="1" type="ORF">N136_04881</name>
</gene>
<comment type="caution">
    <text evidence="1">The sequence shown here is derived from an EMBL/GenBank/DDBJ whole genome shotgun (WGS) entry which is preliminary data.</text>
</comment>
<feature type="non-terminal residue" evidence="1">
    <location>
        <position position="1"/>
    </location>
</feature>
<dbReference type="EMBL" id="AWVQ01000958">
    <property type="protein sequence ID" value="ERK60981.1"/>
    <property type="molecule type" value="Genomic_DNA"/>
</dbReference>
<dbReference type="Proteomes" id="UP000016605">
    <property type="component" value="Unassembled WGS sequence"/>
</dbReference>
<reference evidence="1 2" key="1">
    <citation type="submission" date="2013-08" db="EMBL/GenBank/DDBJ databases">
        <authorList>
            <person name="Weinstock G."/>
            <person name="Sodergren E."/>
            <person name="Wylie T."/>
            <person name="Fulton L."/>
            <person name="Fulton R."/>
            <person name="Fronick C."/>
            <person name="O'Laughlin M."/>
            <person name="Godfrey J."/>
            <person name="Miner T."/>
            <person name="Herter B."/>
            <person name="Appelbaum E."/>
            <person name="Cordes M."/>
            <person name="Lek S."/>
            <person name="Wollam A."/>
            <person name="Pepin K.H."/>
            <person name="Palsikar V.B."/>
            <person name="Mitreva M."/>
            <person name="Wilson R.K."/>
        </authorList>
    </citation>
    <scope>NUCLEOTIDE SEQUENCE [LARGE SCALE GENOMIC DNA]</scope>
    <source>
        <strain evidence="1 2">ATCC 14665</strain>
    </source>
</reference>
<dbReference type="PATRIC" id="fig|1358026.3.peg.3899"/>
<evidence type="ECO:0000313" key="1">
    <source>
        <dbReference type="EMBL" id="ERK60981.1"/>
    </source>
</evidence>
<organism evidence="1 2">
    <name type="scientific">Leifsonia aquatica ATCC 14665</name>
    <dbReference type="NCBI Taxonomy" id="1358026"/>
    <lineage>
        <taxon>Bacteria</taxon>
        <taxon>Bacillati</taxon>
        <taxon>Actinomycetota</taxon>
        <taxon>Actinomycetes</taxon>
        <taxon>Micrococcales</taxon>
        <taxon>Microbacteriaceae</taxon>
        <taxon>Leifsonia</taxon>
    </lineage>
</organism>
<accession>U2QWU4</accession>
<dbReference type="AlphaFoldDB" id="U2QWU4"/>
<proteinExistence type="predicted"/>
<sequence length="62" mass="6401">GVRPTNVAHLVQRSGVSEVHLRAVEQAPSASLVLSGYDSGMRDVTSSTIVAAVVDALREVAA</sequence>
<dbReference type="HOGENOM" id="CLU_2909415_0_0_11"/>
<evidence type="ECO:0000313" key="2">
    <source>
        <dbReference type="Proteomes" id="UP000016605"/>
    </source>
</evidence>
<protein>
    <submittedName>
        <fullName evidence="1">Uncharacterized protein</fullName>
    </submittedName>
</protein>
<name>U2QWU4_LEIAQ</name>